<dbReference type="EMBL" id="RKQL01000001">
    <property type="protein sequence ID" value="RPE72720.1"/>
    <property type="molecule type" value="Genomic_DNA"/>
</dbReference>
<organism evidence="3 4">
    <name type="scientific">Tibeticola sediminis</name>
    <dbReference type="NCBI Taxonomy" id="1917811"/>
    <lineage>
        <taxon>Bacteria</taxon>
        <taxon>Pseudomonadati</taxon>
        <taxon>Pseudomonadota</taxon>
        <taxon>Betaproteobacteria</taxon>
        <taxon>Burkholderiales</taxon>
        <taxon>Comamonadaceae</taxon>
        <taxon>Tibeticola</taxon>
    </lineage>
</organism>
<dbReference type="Pfam" id="PF24604">
    <property type="entry name" value="B-barrel_PelB_C"/>
    <property type="match status" value="1"/>
</dbReference>
<proteinExistence type="predicted"/>
<dbReference type="SUPFAM" id="SSF48452">
    <property type="entry name" value="TPR-like"/>
    <property type="match status" value="2"/>
</dbReference>
<dbReference type="AlphaFoldDB" id="A0A3N4VFP4"/>
<feature type="domain" description="PelB C-terminal" evidence="2">
    <location>
        <begin position="938"/>
        <end position="1231"/>
    </location>
</feature>
<evidence type="ECO:0000256" key="1">
    <source>
        <dbReference type="SAM" id="MobiDB-lite"/>
    </source>
</evidence>
<dbReference type="OrthoDB" id="6072349at2"/>
<dbReference type="InterPro" id="IPR011990">
    <property type="entry name" value="TPR-like_helical_dom_sf"/>
</dbReference>
<dbReference type="Pfam" id="PF13429">
    <property type="entry name" value="TPR_15"/>
    <property type="match status" value="1"/>
</dbReference>
<dbReference type="InterPro" id="IPR057306">
    <property type="entry name" value="B-barrel_PelB_C"/>
</dbReference>
<feature type="region of interest" description="Disordered" evidence="1">
    <location>
        <begin position="1"/>
        <end position="22"/>
    </location>
</feature>
<evidence type="ECO:0000259" key="2">
    <source>
        <dbReference type="Pfam" id="PF24604"/>
    </source>
</evidence>
<comment type="caution">
    <text evidence="3">The sequence shown here is derived from an EMBL/GenBank/DDBJ whole genome shotgun (WGS) entry which is preliminary data.</text>
</comment>
<name>A0A3N4VFP4_9BURK</name>
<dbReference type="InterPro" id="IPR019734">
    <property type="entry name" value="TPR_rpt"/>
</dbReference>
<dbReference type="Gene3D" id="1.25.40.10">
    <property type="entry name" value="Tetratricopeptide repeat domain"/>
    <property type="match status" value="2"/>
</dbReference>
<evidence type="ECO:0000313" key="3">
    <source>
        <dbReference type="EMBL" id="RPE72720.1"/>
    </source>
</evidence>
<sequence length="1235" mass="135396">MPAPPDRHSNRPPPLTVVPDDPSRSRLFPRGTLVGLALLGLAAMAVMWPERQLARFVEASQDDRLAIQYLEQLLRLRRGDVQLRLQLARRYLHAGEPDAALEALAPLGNDPRADALRLGVYQRRWFDAQAQGKADEQAAAEAALRRLLARAAPPERFDLWRERLVTAQALGDAALIERTAASVERLLPLPLAQAREAVSALVGIGQYRRAAEVALRSLRAVSNPVARRELLMLAAQALLASGDAVAAYDTVAPLARSGPVDTDLAWSLLKWALAANRPGDARQWLLQAWPAANTAQNSTARLTPEQAEWAWRAALGGADLPLALRVADAVLANQASEEWARRRAQVLEWSNQPDAAMRQWMALLERHFSTEALEQLGRLATALGSGPGQIAYWRTRERSGKLTAAEWEQYAKAVELQGDAREAVAVLRRGALQHPRLYGRMGWLLLAMGEIDEAKAAYARGLEAGALDLQAAMDDALLLIQTGAYEAALEVLERTRTAPGTEAQRIAHGGLRGDLAWDLGRVPQAVGAYRELWAAPALRRGLKPYQFQRFVAGVAETEGPAAALALIEQVWSEAPSAALAMQWLAALVKQPSLAGLEAWQRATASLAGQLERDAAVHAARAQVWLALKRSNAALGDLQQAVRLDPASRDYRVALMWLLLDLQRLDELRQQVRSAARMLLTSTEGQDLLAVAYQALNDLPRALALSARLYPRKRGDALWLINYGDLLTRANDGVRARAAYDRAWTLLQQAARTGGAAGGGNAPSFEQLLAALRLAKEPPDRVSASQQQRLIAALREKLRCTGQPVSCTERLPEQARAQLDAAIATWLVRLDTKDAARAWLAKAVLTQADRQSIELQIALAENDRQRVDELIDAGALRALTPIDRVEAFRVAGRNMDARAQAAEVLEETADRGQNSDAIKALMRDETQRRIDIAHQTGLRFEHRLNDVVRREGPVLSQSVTLTSQLKLTLDLGRWRLQSTNAQALTGLPAQAQEARVALQYADEGLRAKLSVGRNEAVGATNPLSLEIQGKLPWGIQGDFQWHRNEVTEDSAALLVAGKADRVHAGVSKTVGRWWVQGGLDTLRYSTRLGAHLGNAQQADVQAGVWLRQGEPDIGLRASVTSRRSQANGVPEAAYARLDIDGNRPDARFFVPAGDDFVGVGLTINQLAADRYSRHWLPLLDAGWTQSRRQGGALEWTLGVQGPVVGADRLSLVYQRRRDAAGQSRQWSIQYRIWYGP</sequence>
<dbReference type="Pfam" id="PF13181">
    <property type="entry name" value="TPR_8"/>
    <property type="match status" value="1"/>
</dbReference>
<gene>
    <name evidence="3" type="ORF">EDC62_0422</name>
</gene>
<reference evidence="3 4" key="1">
    <citation type="submission" date="2018-11" db="EMBL/GenBank/DDBJ databases">
        <title>Genomic Encyclopedia of Type Strains, Phase IV (KMG-IV): sequencing the most valuable type-strain genomes for metagenomic binning, comparative biology and taxonomic classification.</title>
        <authorList>
            <person name="Goeker M."/>
        </authorList>
    </citation>
    <scope>NUCLEOTIDE SEQUENCE [LARGE SCALE GENOMIC DNA]</scope>
    <source>
        <strain evidence="3 4">DSM 101684</strain>
    </source>
</reference>
<dbReference type="SMART" id="SM00028">
    <property type="entry name" value="TPR"/>
    <property type="match status" value="2"/>
</dbReference>
<accession>A0A3N4VFP4</accession>
<protein>
    <submittedName>
        <fullName evidence="3">Tetratricopeptide repeat protein</fullName>
    </submittedName>
</protein>
<dbReference type="Proteomes" id="UP000272193">
    <property type="component" value="Unassembled WGS sequence"/>
</dbReference>
<evidence type="ECO:0000313" key="4">
    <source>
        <dbReference type="Proteomes" id="UP000272193"/>
    </source>
</evidence>
<dbReference type="RefSeq" id="WP_124219940.1">
    <property type="nucleotide sequence ID" value="NZ_RKQL01000001.1"/>
</dbReference>
<keyword evidence="4" id="KW-1185">Reference proteome</keyword>